<organism evidence="1 2">
    <name type="scientific">Steinernema glaseri</name>
    <dbReference type="NCBI Taxonomy" id="37863"/>
    <lineage>
        <taxon>Eukaryota</taxon>
        <taxon>Metazoa</taxon>
        <taxon>Ecdysozoa</taxon>
        <taxon>Nematoda</taxon>
        <taxon>Chromadorea</taxon>
        <taxon>Rhabditida</taxon>
        <taxon>Tylenchina</taxon>
        <taxon>Panagrolaimomorpha</taxon>
        <taxon>Strongyloidoidea</taxon>
        <taxon>Steinernematidae</taxon>
        <taxon>Steinernema</taxon>
    </lineage>
</organism>
<accession>A0A1I7YW34</accession>
<protein>
    <submittedName>
        <fullName evidence="2">Transposase</fullName>
    </submittedName>
</protein>
<dbReference type="WBParaSite" id="L893_g20426.t1">
    <property type="protein sequence ID" value="L893_g20426.t1"/>
    <property type="gene ID" value="L893_g20426"/>
</dbReference>
<name>A0A1I7YW34_9BILA</name>
<reference evidence="2" key="1">
    <citation type="submission" date="2016-11" db="UniProtKB">
        <authorList>
            <consortium name="WormBaseParasite"/>
        </authorList>
    </citation>
    <scope>IDENTIFICATION</scope>
</reference>
<sequence length="73" mass="8718">MKRLDGTRVNVPPRAPYGNELQEVRKADLETNAFRLRFDQMRKVFQHEMAVYGVFIRQRQRKDVDLLRAAKNE</sequence>
<proteinExistence type="predicted"/>
<evidence type="ECO:0000313" key="2">
    <source>
        <dbReference type="WBParaSite" id="L893_g20426.t1"/>
    </source>
</evidence>
<dbReference type="AlphaFoldDB" id="A0A1I7YW34"/>
<evidence type="ECO:0000313" key="1">
    <source>
        <dbReference type="Proteomes" id="UP000095287"/>
    </source>
</evidence>
<keyword evidence="1" id="KW-1185">Reference proteome</keyword>
<dbReference type="Proteomes" id="UP000095287">
    <property type="component" value="Unplaced"/>
</dbReference>